<organism evidence="8 9">
    <name type="scientific">Pisum sativum</name>
    <name type="common">Garden pea</name>
    <name type="synonym">Lathyrus oleraceus</name>
    <dbReference type="NCBI Taxonomy" id="3888"/>
    <lineage>
        <taxon>Eukaryota</taxon>
        <taxon>Viridiplantae</taxon>
        <taxon>Streptophyta</taxon>
        <taxon>Embryophyta</taxon>
        <taxon>Tracheophyta</taxon>
        <taxon>Spermatophyta</taxon>
        <taxon>Magnoliopsida</taxon>
        <taxon>eudicotyledons</taxon>
        <taxon>Gunneridae</taxon>
        <taxon>Pentapetalae</taxon>
        <taxon>rosids</taxon>
        <taxon>fabids</taxon>
        <taxon>Fabales</taxon>
        <taxon>Fabaceae</taxon>
        <taxon>Papilionoideae</taxon>
        <taxon>50 kb inversion clade</taxon>
        <taxon>NPAAA clade</taxon>
        <taxon>Hologalegina</taxon>
        <taxon>IRL clade</taxon>
        <taxon>Fabeae</taxon>
        <taxon>Lathyrus</taxon>
    </lineage>
</organism>
<reference evidence="8 9" key="1">
    <citation type="journal article" date="2022" name="Nat. Genet.">
        <title>Improved pea reference genome and pan-genome highlight genomic features and evolutionary characteristics.</title>
        <authorList>
            <person name="Yang T."/>
            <person name="Liu R."/>
            <person name="Luo Y."/>
            <person name="Hu S."/>
            <person name="Wang D."/>
            <person name="Wang C."/>
            <person name="Pandey M.K."/>
            <person name="Ge S."/>
            <person name="Xu Q."/>
            <person name="Li N."/>
            <person name="Li G."/>
            <person name="Huang Y."/>
            <person name="Saxena R.K."/>
            <person name="Ji Y."/>
            <person name="Li M."/>
            <person name="Yan X."/>
            <person name="He Y."/>
            <person name="Liu Y."/>
            <person name="Wang X."/>
            <person name="Xiang C."/>
            <person name="Varshney R.K."/>
            <person name="Ding H."/>
            <person name="Gao S."/>
            <person name="Zong X."/>
        </authorList>
    </citation>
    <scope>NUCLEOTIDE SEQUENCE [LARGE SCALE GENOMIC DNA]</scope>
    <source>
        <strain evidence="8 9">cv. Zhongwan 6</strain>
    </source>
</reference>
<keyword evidence="9" id="KW-1185">Reference proteome</keyword>
<dbReference type="GO" id="GO:0005886">
    <property type="term" value="C:plasma membrane"/>
    <property type="evidence" value="ECO:0007669"/>
    <property type="project" value="UniProtKB-SubCell"/>
</dbReference>
<evidence type="ECO:0000256" key="5">
    <source>
        <dbReference type="ARBA" id="ARBA00022737"/>
    </source>
</evidence>
<evidence type="ECO:0000313" key="8">
    <source>
        <dbReference type="EMBL" id="KAI5422776.1"/>
    </source>
</evidence>
<keyword evidence="4" id="KW-0732">Signal</keyword>
<evidence type="ECO:0000256" key="2">
    <source>
        <dbReference type="ARBA" id="ARBA00022475"/>
    </source>
</evidence>
<keyword evidence="2" id="KW-1003">Cell membrane</keyword>
<evidence type="ECO:0000259" key="7">
    <source>
        <dbReference type="Pfam" id="PF08328"/>
    </source>
</evidence>
<dbReference type="InterPro" id="IPR013539">
    <property type="entry name" value="PurB_C"/>
</dbReference>
<evidence type="ECO:0000256" key="3">
    <source>
        <dbReference type="ARBA" id="ARBA00022614"/>
    </source>
</evidence>
<comment type="caution">
    <text evidence="8">The sequence shown here is derived from an EMBL/GenBank/DDBJ whole genome shotgun (WGS) entry which is preliminary data.</text>
</comment>
<dbReference type="Gramene" id="Psat04G0598200-T1">
    <property type="protein sequence ID" value="KAI5422776.1"/>
    <property type="gene ID" value="KIW84_045982"/>
</dbReference>
<comment type="subcellular location">
    <subcellularLocation>
        <location evidence="1">Cell membrane</location>
    </subcellularLocation>
</comment>
<keyword evidence="5" id="KW-0677">Repeat</keyword>
<gene>
    <name evidence="8" type="ORF">KIW84_045982</name>
</gene>
<evidence type="ECO:0000256" key="6">
    <source>
        <dbReference type="ARBA" id="ARBA00023136"/>
    </source>
</evidence>
<evidence type="ECO:0000256" key="4">
    <source>
        <dbReference type="ARBA" id="ARBA00022729"/>
    </source>
</evidence>
<name>A0A9D4XQ92_PEA</name>
<keyword evidence="3" id="KW-0433">Leucine-rich repeat</keyword>
<evidence type="ECO:0000313" key="9">
    <source>
        <dbReference type="Proteomes" id="UP001058974"/>
    </source>
</evidence>
<dbReference type="Proteomes" id="UP001058974">
    <property type="component" value="Chromosome 4"/>
</dbReference>
<dbReference type="PANTHER" id="PTHR48064:SF6">
    <property type="entry name" value="RECEPTOR-LIKE PROTEIN KINASE 2"/>
    <property type="match status" value="1"/>
</dbReference>
<protein>
    <recommendedName>
        <fullName evidence="7">Adenylosuccinate lyase PurB C-terminal domain-containing protein</fullName>
    </recommendedName>
</protein>
<evidence type="ECO:0000256" key="1">
    <source>
        <dbReference type="ARBA" id="ARBA00004236"/>
    </source>
</evidence>
<feature type="domain" description="Adenylosuccinate lyase PurB C-terminal" evidence="7">
    <location>
        <begin position="6"/>
        <end position="66"/>
    </location>
</feature>
<dbReference type="GO" id="GO:0006188">
    <property type="term" value="P:IMP biosynthetic process"/>
    <property type="evidence" value="ECO:0007669"/>
    <property type="project" value="InterPro"/>
</dbReference>
<dbReference type="PANTHER" id="PTHR48064">
    <property type="entry name" value="OS01G0750400 PROTEIN"/>
    <property type="match status" value="1"/>
</dbReference>
<dbReference type="InterPro" id="IPR032675">
    <property type="entry name" value="LRR_dom_sf"/>
</dbReference>
<accession>A0A9D4XQ92</accession>
<dbReference type="InterPro" id="IPR001611">
    <property type="entry name" value="Leu-rich_rpt"/>
</dbReference>
<dbReference type="Pfam" id="PF08328">
    <property type="entry name" value="ASL_C"/>
    <property type="match status" value="1"/>
</dbReference>
<sequence length="299" mass="33985">MKLLISRWHRDLTDSTVLRTMGVNFDHSFLHIKTHFKELGSFSLVQQNSHKAHQLQQNQQKLQDAIPPEIGELKSLTHLYLSFNNFKGEIPKELADLPDLCYLYLHENRLMGRIPPELGTLQNLRHLDAGNNHLLGTIRELIRFEGGFPSLRDLYLNNNYFTGGIPAATNPNQYTIEPIIHQTVEPEPKPKPPLNLQHFFHCSNISNQPSRGITITPQQNTFGIPSSKKRQLAQTIMGPHNLGLNNTEFGRVKQVRLSTILQHSLNLNGSDTGSARSPAPAPKLVLHQNYLQNFHDRKT</sequence>
<dbReference type="InterPro" id="IPR053038">
    <property type="entry name" value="RLP_Defense"/>
</dbReference>
<proteinExistence type="predicted"/>
<dbReference type="SUPFAM" id="SSF52058">
    <property type="entry name" value="L domain-like"/>
    <property type="match status" value="1"/>
</dbReference>
<dbReference type="GO" id="GO:0004018">
    <property type="term" value="F:N6-(1,2-dicarboxyethyl)AMP AMP-lyase (fumarate-forming) activity"/>
    <property type="evidence" value="ECO:0007669"/>
    <property type="project" value="InterPro"/>
</dbReference>
<dbReference type="FunFam" id="3.80.10.10:FF:000299">
    <property type="entry name" value="Piriformospora indica-insensitive protein 2"/>
    <property type="match status" value="1"/>
</dbReference>
<dbReference type="Gene3D" id="3.80.10.10">
    <property type="entry name" value="Ribonuclease Inhibitor"/>
    <property type="match status" value="1"/>
</dbReference>
<dbReference type="AlphaFoldDB" id="A0A9D4XQ92"/>
<keyword evidence="6" id="KW-0472">Membrane</keyword>
<dbReference type="EMBL" id="JAMSHJ010000004">
    <property type="protein sequence ID" value="KAI5422776.1"/>
    <property type="molecule type" value="Genomic_DNA"/>
</dbReference>
<dbReference type="Pfam" id="PF00560">
    <property type="entry name" value="LRR_1"/>
    <property type="match status" value="4"/>
</dbReference>